<feature type="compositionally biased region" description="Low complexity" evidence="1">
    <location>
        <begin position="221"/>
        <end position="231"/>
    </location>
</feature>
<sequence length="240" mass="25115">MSSRRTVVSLGLAVTALAVVPAGASAAKITEVGTVTDGRAPRCPEACSVVTRTTALPTSVDGNRNVYVVPSDGRIVAWSITLGAPSADDRKALEKQLGRASAGLVVLRRGKSVAANVVAGSSVKKLDPYFGGETTFALPTSIAVKKGDVIGLNVPSWAPTLVQGYGTNTSWRASRPTGRCGGTTDERKKDYYVDTTLSVGRSGTFNCLYKAERMSYTATLVPTPTKTTPKASSRATSTRR</sequence>
<feature type="region of interest" description="Disordered" evidence="1">
    <location>
        <begin position="221"/>
        <end position="240"/>
    </location>
</feature>
<reference evidence="2" key="1">
    <citation type="submission" date="2020-05" db="EMBL/GenBank/DDBJ databases">
        <authorList>
            <person name="Chiriac C."/>
            <person name="Salcher M."/>
            <person name="Ghai R."/>
            <person name="Kavagutti S V."/>
        </authorList>
    </citation>
    <scope>NUCLEOTIDE SEQUENCE</scope>
</reference>
<dbReference type="AlphaFoldDB" id="A0A6J7J4S1"/>
<proteinExistence type="predicted"/>
<evidence type="ECO:0000313" key="2">
    <source>
        <dbReference type="EMBL" id="CAB4937564.1"/>
    </source>
</evidence>
<evidence type="ECO:0000256" key="1">
    <source>
        <dbReference type="SAM" id="MobiDB-lite"/>
    </source>
</evidence>
<protein>
    <submittedName>
        <fullName evidence="2">Unannotated protein</fullName>
    </submittedName>
</protein>
<dbReference type="InterPro" id="IPR006311">
    <property type="entry name" value="TAT_signal"/>
</dbReference>
<gene>
    <name evidence="2" type="ORF">UFOPK3564_02740</name>
</gene>
<dbReference type="PROSITE" id="PS51318">
    <property type="entry name" value="TAT"/>
    <property type="match status" value="1"/>
</dbReference>
<dbReference type="EMBL" id="CAFBMK010000213">
    <property type="protein sequence ID" value="CAB4937564.1"/>
    <property type="molecule type" value="Genomic_DNA"/>
</dbReference>
<accession>A0A6J7J4S1</accession>
<name>A0A6J7J4S1_9ZZZZ</name>
<organism evidence="2">
    <name type="scientific">freshwater metagenome</name>
    <dbReference type="NCBI Taxonomy" id="449393"/>
    <lineage>
        <taxon>unclassified sequences</taxon>
        <taxon>metagenomes</taxon>
        <taxon>ecological metagenomes</taxon>
    </lineage>
</organism>